<dbReference type="Proteomes" id="UP000298433">
    <property type="component" value="Unassembled WGS sequence"/>
</dbReference>
<name>A0A4R8XYE1_9MICO</name>
<organism evidence="1 2">
    <name type="scientific">Cryobacterium cheniae</name>
    <dbReference type="NCBI Taxonomy" id="1259262"/>
    <lineage>
        <taxon>Bacteria</taxon>
        <taxon>Bacillati</taxon>
        <taxon>Actinomycetota</taxon>
        <taxon>Actinomycetes</taxon>
        <taxon>Micrococcales</taxon>
        <taxon>Microbacteriaceae</taxon>
        <taxon>Cryobacterium</taxon>
    </lineage>
</organism>
<dbReference type="AlphaFoldDB" id="A0A4R8XYE1"/>
<sequence length="369" mass="39963">MGSTDWTQPYLVPEGFTQTLVQDETVLDVYPGVDDLHDMNTQNETGVQAGRYLYNTYEVGANGAVAVTDLKTGATRLIAQNVDWNRLDGIRWTPWGSLLVTEETTGGKVFELFLAKNDPTTVERIEERTELGALRHEGIDVAADGSVIVIDELNGGSIFKFVPTVRGDLSTGQLHALKITGLTDAAQKWNPATFTEKVGAFEWVALDQAQVRVDADAAANEVGATEFGRPEDVEIIGQTLYVANTSEERVVAIDLSKLTVSSFVEAGVNVPVEDKAAGVSGFNNPDNLAEGPDGALWITEDNSFSDIFRAGKDLDRDGASDNVELFASLTDEGAETTGIYFGKNPKELFASVQHPDKDLADGIWKITRD</sequence>
<dbReference type="Pfam" id="PF05787">
    <property type="entry name" value="PhoX"/>
    <property type="match status" value="1"/>
</dbReference>
<dbReference type="OrthoDB" id="9801383at2"/>
<proteinExistence type="predicted"/>
<evidence type="ECO:0000313" key="1">
    <source>
        <dbReference type="EMBL" id="TFC84236.1"/>
    </source>
</evidence>
<comment type="caution">
    <text evidence="1">The sequence shown here is derived from an EMBL/GenBank/DDBJ whole genome shotgun (WGS) entry which is preliminary data.</text>
</comment>
<dbReference type="PANTHER" id="PTHR35399">
    <property type="entry name" value="SLR8030 PROTEIN"/>
    <property type="match status" value="1"/>
</dbReference>
<dbReference type="Gene3D" id="2.120.10.30">
    <property type="entry name" value="TolB, C-terminal domain"/>
    <property type="match status" value="1"/>
</dbReference>
<dbReference type="InterPro" id="IPR008557">
    <property type="entry name" value="PhoX"/>
</dbReference>
<protein>
    <submittedName>
        <fullName evidence="1">DUF839 domain-containing protein</fullName>
    </submittedName>
</protein>
<dbReference type="SUPFAM" id="SSF63829">
    <property type="entry name" value="Calcium-dependent phosphotriesterase"/>
    <property type="match status" value="1"/>
</dbReference>
<gene>
    <name evidence="1" type="ORF">E3T23_00555</name>
</gene>
<dbReference type="InterPro" id="IPR011042">
    <property type="entry name" value="6-blade_b-propeller_TolB-like"/>
</dbReference>
<evidence type="ECO:0000313" key="2">
    <source>
        <dbReference type="Proteomes" id="UP000298433"/>
    </source>
</evidence>
<reference evidence="1 2" key="1">
    <citation type="submission" date="2019-03" db="EMBL/GenBank/DDBJ databases">
        <title>Genomics of glacier-inhabiting Cryobacterium strains.</title>
        <authorList>
            <person name="Liu Q."/>
            <person name="Xin Y.-H."/>
        </authorList>
    </citation>
    <scope>NUCLEOTIDE SEQUENCE [LARGE SCALE GENOMIC DNA]</scope>
    <source>
        <strain evidence="1 2">TMT2-48-2</strain>
    </source>
</reference>
<dbReference type="PANTHER" id="PTHR35399:SF2">
    <property type="entry name" value="DUF839 DOMAIN-CONTAINING PROTEIN"/>
    <property type="match status" value="1"/>
</dbReference>
<dbReference type="EMBL" id="SOGN01000005">
    <property type="protein sequence ID" value="TFC84236.1"/>
    <property type="molecule type" value="Genomic_DNA"/>
</dbReference>
<keyword evidence="2" id="KW-1185">Reference proteome</keyword>
<accession>A0A4R8XYE1</accession>